<reference evidence="3" key="1">
    <citation type="submission" date="2011-12" db="EMBL/GenBank/DDBJ databases">
        <title>Complete sequence of Tannerella forsythia ATCC 43037.</title>
        <authorList>
            <person name="Dewhirst F."/>
            <person name="Tanner A."/>
            <person name="Izard J."/>
            <person name="Brinkac L."/>
            <person name="Durkin A.S."/>
            <person name="Hostetler J."/>
            <person name="Shetty J."/>
            <person name="Torralba M."/>
            <person name="Gill S."/>
            <person name="Nelson K."/>
        </authorList>
    </citation>
    <scope>NUCLEOTIDE SEQUENCE [LARGE SCALE GENOMIC DNA]</scope>
    <source>
        <strain evidence="3">ATCC 43037 / JCM 10827 / CCUG 33226 / KCTC 5666 / FDC 338</strain>
    </source>
</reference>
<dbReference type="HOGENOM" id="CLU_3349686_0_0_10"/>
<organism evidence="2 3">
    <name type="scientific">Tannerella forsythia (strain ATCC 43037 / JCM 10827 / CCUG 21028 A / KCTC 5666 / FDC 338)</name>
    <name type="common">Bacteroides forsythus</name>
    <dbReference type="NCBI Taxonomy" id="203275"/>
    <lineage>
        <taxon>Bacteria</taxon>
        <taxon>Pseudomonadati</taxon>
        <taxon>Bacteroidota</taxon>
        <taxon>Bacteroidia</taxon>
        <taxon>Bacteroidales</taxon>
        <taxon>Tannerellaceae</taxon>
        <taxon>Tannerella</taxon>
    </lineage>
</organism>
<keyword evidence="1" id="KW-0472">Membrane</keyword>
<evidence type="ECO:0000256" key="1">
    <source>
        <dbReference type="SAM" id="Phobius"/>
    </source>
</evidence>
<protein>
    <submittedName>
        <fullName evidence="2">Uncharacterized protein</fullName>
    </submittedName>
</protein>
<gene>
    <name evidence="2" type="ordered locus">BFO_2228</name>
</gene>
<feature type="transmembrane region" description="Helical" evidence="1">
    <location>
        <begin position="20"/>
        <end position="36"/>
    </location>
</feature>
<sequence>MGRKRVEKVNLMIAIDEKNLISIIALMGFGVFNWMRR</sequence>
<dbReference type="AlphaFoldDB" id="G8UJA2"/>
<dbReference type="Proteomes" id="UP000005436">
    <property type="component" value="Chromosome"/>
</dbReference>
<dbReference type="EMBL" id="CP003191">
    <property type="protein sequence ID" value="AEW20593.1"/>
    <property type="molecule type" value="Genomic_DNA"/>
</dbReference>
<dbReference type="KEGG" id="tfo:BFO_2228"/>
<dbReference type="STRING" id="203275.BFO_2228"/>
<proteinExistence type="predicted"/>
<evidence type="ECO:0000313" key="3">
    <source>
        <dbReference type="Proteomes" id="UP000005436"/>
    </source>
</evidence>
<evidence type="ECO:0000313" key="2">
    <source>
        <dbReference type="EMBL" id="AEW20593.1"/>
    </source>
</evidence>
<accession>G8UJA2</accession>
<keyword evidence="1" id="KW-0812">Transmembrane</keyword>
<keyword evidence="1" id="KW-1133">Transmembrane helix</keyword>
<keyword evidence="3" id="KW-1185">Reference proteome</keyword>
<name>G8UJA2_TANFA</name>